<dbReference type="Pfam" id="PF13546">
    <property type="entry name" value="DDE_5"/>
    <property type="match status" value="1"/>
</dbReference>
<dbReference type="RefSeq" id="WP_145356874.1">
    <property type="nucleotide sequence ID" value="NZ_CP036265.1"/>
</dbReference>
<dbReference type="PANTHER" id="PTHR33627">
    <property type="entry name" value="TRANSPOSASE"/>
    <property type="match status" value="1"/>
</dbReference>
<evidence type="ECO:0000313" key="3">
    <source>
        <dbReference type="Proteomes" id="UP000318741"/>
    </source>
</evidence>
<dbReference type="EMBL" id="CP036265">
    <property type="protein sequence ID" value="QDT14216.1"/>
    <property type="molecule type" value="Genomic_DNA"/>
</dbReference>
<dbReference type="InterPro" id="IPR038721">
    <property type="entry name" value="IS701-like_DDE_dom"/>
</dbReference>
<dbReference type="KEGG" id="acaf:CA12_02850"/>
<dbReference type="InterPro" id="IPR039365">
    <property type="entry name" value="IS701-like"/>
</dbReference>
<name>A0A517P4E5_9PLAN</name>
<keyword evidence="3" id="KW-1185">Reference proteome</keyword>
<protein>
    <recommendedName>
        <fullName evidence="1">Transposase IS701-like DDE domain-containing protein</fullName>
    </recommendedName>
</protein>
<reference evidence="2 3" key="1">
    <citation type="submission" date="2019-02" db="EMBL/GenBank/DDBJ databases">
        <title>Deep-cultivation of Planctomycetes and their phenomic and genomic characterization uncovers novel biology.</title>
        <authorList>
            <person name="Wiegand S."/>
            <person name="Jogler M."/>
            <person name="Boedeker C."/>
            <person name="Pinto D."/>
            <person name="Vollmers J."/>
            <person name="Rivas-Marin E."/>
            <person name="Kohn T."/>
            <person name="Peeters S.H."/>
            <person name="Heuer A."/>
            <person name="Rast P."/>
            <person name="Oberbeckmann S."/>
            <person name="Bunk B."/>
            <person name="Jeske O."/>
            <person name="Meyerdierks A."/>
            <person name="Storesund J.E."/>
            <person name="Kallscheuer N."/>
            <person name="Luecker S."/>
            <person name="Lage O.M."/>
            <person name="Pohl T."/>
            <person name="Merkel B.J."/>
            <person name="Hornburger P."/>
            <person name="Mueller R.-W."/>
            <person name="Bruemmer F."/>
            <person name="Labrenz M."/>
            <person name="Spormann A.M."/>
            <person name="Op den Camp H."/>
            <person name="Overmann J."/>
            <person name="Amann R."/>
            <person name="Jetten M.S.M."/>
            <person name="Mascher T."/>
            <person name="Medema M.H."/>
            <person name="Devos D.P."/>
            <person name="Kaster A.-K."/>
            <person name="Ovreas L."/>
            <person name="Rohde M."/>
            <person name="Galperin M.Y."/>
            <person name="Jogler C."/>
        </authorList>
    </citation>
    <scope>NUCLEOTIDE SEQUENCE [LARGE SCALE GENOMIC DNA]</scope>
    <source>
        <strain evidence="2 3">CA12</strain>
    </source>
</reference>
<sequence length="405" mass="43391">MDVQSAEPGSDPDRLRGRELDAVAARIGPRFLRRDLRGRAGAYLRALALGGGGAGRGGVRALAAAAGEATPAGFRHLLDRARWDADALRDDLREYVVERLADPAGEATLIAGEVRFPKRGIKSAGATRRRSPTTGRVETCQTAVFLAYRTARGCALIDRALCLPEEWATDPARRVAVGAPDTRIYARIGVLAPADSSALARTMIRRALQAGVPCDRVAADEPCGRNLWNFASGRGLGHVVAVPRTQKLFAPDFATTTAEDHLETAEAGGGVGWESFPETSGDGRPVRWAALRYGRSSQVVGKPPKRHGLLVREDAEPGAETARRSYFLTRPPEDASLRTLVEAAGGLDAFRRTVAGARREAGLDAYEVRSGDGWHRHVTLSMLAHAALTVARVAPEAPPPDRVLR</sequence>
<feature type="domain" description="Transposase IS701-like DDE" evidence="1">
    <location>
        <begin position="30"/>
        <end position="252"/>
    </location>
</feature>
<dbReference type="Proteomes" id="UP000318741">
    <property type="component" value="Chromosome"/>
</dbReference>
<organism evidence="2 3">
    <name type="scientific">Alienimonas californiensis</name>
    <dbReference type="NCBI Taxonomy" id="2527989"/>
    <lineage>
        <taxon>Bacteria</taxon>
        <taxon>Pseudomonadati</taxon>
        <taxon>Planctomycetota</taxon>
        <taxon>Planctomycetia</taxon>
        <taxon>Planctomycetales</taxon>
        <taxon>Planctomycetaceae</taxon>
        <taxon>Alienimonas</taxon>
    </lineage>
</organism>
<dbReference type="OrthoDB" id="5525203at2"/>
<evidence type="ECO:0000259" key="1">
    <source>
        <dbReference type="Pfam" id="PF13546"/>
    </source>
</evidence>
<evidence type="ECO:0000313" key="2">
    <source>
        <dbReference type="EMBL" id="QDT14216.1"/>
    </source>
</evidence>
<gene>
    <name evidence="2" type="ORF">CA12_02850</name>
</gene>
<proteinExistence type="predicted"/>
<dbReference type="PANTHER" id="PTHR33627:SF1">
    <property type="entry name" value="TRANSPOSASE"/>
    <property type="match status" value="1"/>
</dbReference>
<accession>A0A517P4E5</accession>
<dbReference type="AlphaFoldDB" id="A0A517P4E5"/>